<keyword evidence="1" id="KW-0812">Transmembrane</keyword>
<gene>
    <name evidence="2" type="ORF">NCTC12858_01359</name>
</gene>
<keyword evidence="3" id="KW-1185">Reference proteome</keyword>
<dbReference type="RefSeq" id="WP_023938701.1">
    <property type="nucleotide sequence ID" value="NZ_FUXH01000004.1"/>
</dbReference>
<evidence type="ECO:0000256" key="1">
    <source>
        <dbReference type="SAM" id="Phobius"/>
    </source>
</evidence>
<feature type="transmembrane region" description="Helical" evidence="1">
    <location>
        <begin position="166"/>
        <end position="188"/>
    </location>
</feature>
<organism evidence="2 3">
    <name type="scientific">Porphyromonas crevioricanis</name>
    <dbReference type="NCBI Taxonomy" id="393921"/>
    <lineage>
        <taxon>Bacteria</taxon>
        <taxon>Pseudomonadati</taxon>
        <taxon>Bacteroidota</taxon>
        <taxon>Bacteroidia</taxon>
        <taxon>Bacteroidales</taxon>
        <taxon>Porphyromonadaceae</taxon>
        <taxon>Porphyromonas</taxon>
    </lineage>
</organism>
<accession>A0A0A2FD17</accession>
<dbReference type="EMBL" id="LS483447">
    <property type="protein sequence ID" value="SQH73498.1"/>
    <property type="molecule type" value="Genomic_DNA"/>
</dbReference>
<dbReference type="InterPro" id="IPR025367">
    <property type="entry name" value="DUF4271"/>
</dbReference>
<dbReference type="OrthoDB" id="1014293at2"/>
<reference evidence="2 3" key="1">
    <citation type="submission" date="2018-06" db="EMBL/GenBank/DDBJ databases">
        <authorList>
            <consortium name="Pathogen Informatics"/>
            <person name="Doyle S."/>
        </authorList>
    </citation>
    <scope>NUCLEOTIDE SEQUENCE [LARGE SCALE GENOMIC DNA]</scope>
    <source>
        <strain evidence="2 3">NCTC12858</strain>
    </source>
</reference>
<protein>
    <recommendedName>
        <fullName evidence="4">DUF4271 domain-containing protein</fullName>
    </recommendedName>
</protein>
<dbReference type="KEGG" id="pcre:NCTC12858_01359"/>
<evidence type="ECO:0000313" key="2">
    <source>
        <dbReference type="EMBL" id="SQH73498.1"/>
    </source>
</evidence>
<evidence type="ECO:0008006" key="4">
    <source>
        <dbReference type="Google" id="ProtNLM"/>
    </source>
</evidence>
<keyword evidence="1" id="KW-0472">Membrane</keyword>
<feature type="transmembrane region" description="Helical" evidence="1">
    <location>
        <begin position="97"/>
        <end position="118"/>
    </location>
</feature>
<dbReference type="Proteomes" id="UP000249300">
    <property type="component" value="Chromosome 1"/>
</dbReference>
<feature type="transmembrane region" description="Helical" evidence="1">
    <location>
        <begin position="138"/>
        <end position="159"/>
    </location>
</feature>
<sequence>MWNLFWVGQPIVDIVYVTIAIQLLLIGIMVWHIPEIFRLSLSSLWAGKEKDLHTYLLRHMPFASFSILTFVQTSISGAFVTWLILRKYGICTIWEVGEFYFPLLILGVVILTLSIRLLSYRLWKWLFLPLHRLDYSSLRYILCSWFWSVSLSFCSLLFLLPCPVHICGITVLSLFLLWRIAVIIFSARDLRVAGLCQAHVFLYLCAHEILPYAYLSVAIMGGMLNSEMQEFLWQQV</sequence>
<dbReference type="STRING" id="393921.HQ45_09330"/>
<dbReference type="Pfam" id="PF14093">
    <property type="entry name" value="DUF4271"/>
    <property type="match status" value="1"/>
</dbReference>
<evidence type="ECO:0000313" key="3">
    <source>
        <dbReference type="Proteomes" id="UP000249300"/>
    </source>
</evidence>
<proteinExistence type="predicted"/>
<feature type="transmembrane region" description="Helical" evidence="1">
    <location>
        <begin position="12"/>
        <end position="33"/>
    </location>
</feature>
<name>A0A0A2FD17_9PORP</name>
<feature type="transmembrane region" description="Helical" evidence="1">
    <location>
        <begin position="200"/>
        <end position="224"/>
    </location>
</feature>
<dbReference type="AlphaFoldDB" id="A0A0A2FD17"/>
<keyword evidence="1" id="KW-1133">Transmembrane helix</keyword>
<feature type="transmembrane region" description="Helical" evidence="1">
    <location>
        <begin position="62"/>
        <end position="85"/>
    </location>
</feature>